<keyword evidence="3" id="KW-0862">Zinc</keyword>
<dbReference type="GO" id="GO:0008270">
    <property type="term" value="F:zinc ion binding"/>
    <property type="evidence" value="ECO:0007669"/>
    <property type="project" value="UniProtKB-KW"/>
</dbReference>
<dbReference type="SUPFAM" id="SSF57850">
    <property type="entry name" value="RING/U-box"/>
    <property type="match status" value="1"/>
</dbReference>
<evidence type="ECO:0000259" key="5">
    <source>
        <dbReference type="PROSITE" id="PS50089"/>
    </source>
</evidence>
<keyword evidence="8" id="KW-1185">Reference proteome</keyword>
<evidence type="ECO:0000256" key="1">
    <source>
        <dbReference type="ARBA" id="ARBA00022723"/>
    </source>
</evidence>
<evidence type="ECO:0000313" key="6">
    <source>
        <dbReference type="EMBL" id="KAI0294500.1"/>
    </source>
</evidence>
<dbReference type="PANTHER" id="PTHR14155">
    <property type="entry name" value="RING FINGER DOMAIN-CONTAINING"/>
    <property type="match status" value="1"/>
</dbReference>
<comment type="caution">
    <text evidence="6">The sequence shown here is derived from an EMBL/GenBank/DDBJ whole genome shotgun (WGS) entry which is preliminary data.</text>
</comment>
<gene>
    <name evidence="7" type="ORF">B0F90DRAFT_1746998</name>
    <name evidence="6" type="ORF">B0F90DRAFT_1756979</name>
</gene>
<evidence type="ECO:0000256" key="2">
    <source>
        <dbReference type="ARBA" id="ARBA00022771"/>
    </source>
</evidence>
<dbReference type="Proteomes" id="UP001203297">
    <property type="component" value="Unassembled WGS sequence"/>
</dbReference>
<protein>
    <recommendedName>
        <fullName evidence="5">RING-type domain-containing protein</fullName>
    </recommendedName>
</protein>
<feature type="non-terminal residue" evidence="6">
    <location>
        <position position="95"/>
    </location>
</feature>
<keyword evidence="2 4" id="KW-0863">Zinc-finger</keyword>
<evidence type="ECO:0000313" key="8">
    <source>
        <dbReference type="Proteomes" id="UP001203297"/>
    </source>
</evidence>
<feature type="domain" description="RING-type" evidence="5">
    <location>
        <begin position="48"/>
        <end position="91"/>
    </location>
</feature>
<evidence type="ECO:0000256" key="4">
    <source>
        <dbReference type="PROSITE-ProRule" id="PRU00175"/>
    </source>
</evidence>
<dbReference type="InterPro" id="IPR001841">
    <property type="entry name" value="Znf_RING"/>
</dbReference>
<accession>A0AAD4QJC4</accession>
<dbReference type="SMART" id="SM00184">
    <property type="entry name" value="RING"/>
    <property type="match status" value="1"/>
</dbReference>
<dbReference type="Pfam" id="PF13639">
    <property type="entry name" value="zf-RING_2"/>
    <property type="match status" value="1"/>
</dbReference>
<name>A0AAD4QJC4_9AGAM</name>
<dbReference type="EMBL" id="WTXG01000050">
    <property type="protein sequence ID" value="KAI0296282.1"/>
    <property type="molecule type" value="Genomic_DNA"/>
</dbReference>
<dbReference type="PROSITE" id="PS50089">
    <property type="entry name" value="ZF_RING_2"/>
    <property type="match status" value="1"/>
</dbReference>
<reference evidence="6" key="1">
    <citation type="journal article" date="2022" name="New Phytol.">
        <title>Evolutionary transition to the ectomycorrhizal habit in the genomes of a hyperdiverse lineage of mushroom-forming fungi.</title>
        <authorList>
            <person name="Looney B."/>
            <person name="Miyauchi S."/>
            <person name="Morin E."/>
            <person name="Drula E."/>
            <person name="Courty P.E."/>
            <person name="Kohler A."/>
            <person name="Kuo A."/>
            <person name="LaButti K."/>
            <person name="Pangilinan J."/>
            <person name="Lipzen A."/>
            <person name="Riley R."/>
            <person name="Andreopoulos W."/>
            <person name="He G."/>
            <person name="Johnson J."/>
            <person name="Nolan M."/>
            <person name="Tritt A."/>
            <person name="Barry K.W."/>
            <person name="Grigoriev I.V."/>
            <person name="Nagy L.G."/>
            <person name="Hibbett D."/>
            <person name="Henrissat B."/>
            <person name="Matheny P.B."/>
            <person name="Labbe J."/>
            <person name="Martin F.M."/>
        </authorList>
    </citation>
    <scope>NUCLEOTIDE SEQUENCE</scope>
    <source>
        <strain evidence="6">BPL690</strain>
    </source>
</reference>
<keyword evidence="1" id="KW-0479">Metal-binding</keyword>
<dbReference type="InterPro" id="IPR053238">
    <property type="entry name" value="RING-H2_zinc_finger"/>
</dbReference>
<dbReference type="AlphaFoldDB" id="A0AAD4QJC4"/>
<dbReference type="InterPro" id="IPR013083">
    <property type="entry name" value="Znf_RING/FYVE/PHD"/>
</dbReference>
<evidence type="ECO:0000313" key="7">
    <source>
        <dbReference type="EMBL" id="KAI0296282.1"/>
    </source>
</evidence>
<proteinExistence type="predicted"/>
<organism evidence="6 8">
    <name type="scientific">Multifurca ochricompacta</name>
    <dbReference type="NCBI Taxonomy" id="376703"/>
    <lineage>
        <taxon>Eukaryota</taxon>
        <taxon>Fungi</taxon>
        <taxon>Dikarya</taxon>
        <taxon>Basidiomycota</taxon>
        <taxon>Agaricomycotina</taxon>
        <taxon>Agaricomycetes</taxon>
        <taxon>Russulales</taxon>
        <taxon>Russulaceae</taxon>
        <taxon>Multifurca</taxon>
    </lineage>
</organism>
<dbReference type="Gene3D" id="3.30.40.10">
    <property type="entry name" value="Zinc/RING finger domain, C3HC4 (zinc finger)"/>
    <property type="match status" value="1"/>
</dbReference>
<evidence type="ECO:0000256" key="3">
    <source>
        <dbReference type="ARBA" id="ARBA00022833"/>
    </source>
</evidence>
<dbReference type="EMBL" id="WTXG01000073">
    <property type="protein sequence ID" value="KAI0294500.1"/>
    <property type="molecule type" value="Genomic_DNA"/>
</dbReference>
<sequence length="95" mass="10207">MTRMATAAGMMMMTATTTTPTPTTVMTSVAGGAQYSVNGAPLGHIEVCVICMTQFRDRESAGLGTRCQHAFHERCAGSWLARGNRTCPMCRTPFD</sequence>
<dbReference type="PANTHER" id="PTHR14155:SF627">
    <property type="entry name" value="OS06G0192800 PROTEIN"/>
    <property type="match status" value="1"/>
</dbReference>